<evidence type="ECO:0000256" key="3">
    <source>
        <dbReference type="ARBA" id="ARBA00022679"/>
    </source>
</evidence>
<feature type="binding site" evidence="7">
    <location>
        <position position="220"/>
    </location>
    <ligand>
        <name>Mg(2+)</name>
        <dbReference type="ChEBI" id="CHEBI:18420"/>
    </ligand>
</feature>
<feature type="transmembrane region" description="Helical" evidence="8">
    <location>
        <begin position="192"/>
        <end position="209"/>
    </location>
</feature>
<evidence type="ECO:0000256" key="5">
    <source>
        <dbReference type="ARBA" id="ARBA00022989"/>
    </source>
</evidence>
<dbReference type="GO" id="GO:0016780">
    <property type="term" value="F:phosphotransferase activity, for other substituted phosphate groups"/>
    <property type="evidence" value="ECO:0007669"/>
    <property type="project" value="InterPro"/>
</dbReference>
<evidence type="ECO:0000256" key="8">
    <source>
        <dbReference type="SAM" id="Phobius"/>
    </source>
</evidence>
<evidence type="ECO:0000256" key="2">
    <source>
        <dbReference type="ARBA" id="ARBA00022475"/>
    </source>
</evidence>
<evidence type="ECO:0000256" key="7">
    <source>
        <dbReference type="PIRSR" id="PIRSR600715-1"/>
    </source>
</evidence>
<dbReference type="OrthoDB" id="9783652at2"/>
<feature type="transmembrane region" description="Helical" evidence="8">
    <location>
        <begin position="287"/>
        <end position="309"/>
    </location>
</feature>
<dbReference type="PANTHER" id="PTHR22926">
    <property type="entry name" value="PHOSPHO-N-ACETYLMURAMOYL-PENTAPEPTIDE-TRANSFERASE"/>
    <property type="match status" value="1"/>
</dbReference>
<name>A0A516H0Z4_9PROT</name>
<dbReference type="KEGG" id="fer:FNB15_09260"/>
<evidence type="ECO:0000256" key="4">
    <source>
        <dbReference type="ARBA" id="ARBA00022692"/>
    </source>
</evidence>
<feature type="transmembrane region" description="Helical" evidence="8">
    <location>
        <begin position="216"/>
        <end position="237"/>
    </location>
</feature>
<feature type="binding site" evidence="7">
    <location>
        <position position="159"/>
    </location>
    <ligand>
        <name>Mg(2+)</name>
        <dbReference type="ChEBI" id="CHEBI:18420"/>
    </ligand>
</feature>
<gene>
    <name evidence="9" type="ORF">FNB15_09260</name>
</gene>
<dbReference type="EMBL" id="CP041636">
    <property type="protein sequence ID" value="QDO97442.1"/>
    <property type="molecule type" value="Genomic_DNA"/>
</dbReference>
<dbReference type="GO" id="GO:0044038">
    <property type="term" value="P:cell wall macromolecule biosynthetic process"/>
    <property type="evidence" value="ECO:0007669"/>
    <property type="project" value="TreeGrafter"/>
</dbReference>
<evidence type="ECO:0000313" key="9">
    <source>
        <dbReference type="EMBL" id="QDO97442.1"/>
    </source>
</evidence>
<keyword evidence="7" id="KW-0479">Metal-binding</keyword>
<evidence type="ECO:0000313" key="10">
    <source>
        <dbReference type="Proteomes" id="UP000317496"/>
    </source>
</evidence>
<keyword evidence="7" id="KW-0460">Magnesium</keyword>
<feature type="transmembrane region" description="Helical" evidence="8">
    <location>
        <begin position="12"/>
        <end position="34"/>
    </location>
</feature>
<dbReference type="PANTHER" id="PTHR22926:SF3">
    <property type="entry name" value="UNDECAPRENYL-PHOSPHATE ALPHA-N-ACETYLGLUCOSAMINYL 1-PHOSPHATE TRANSFERASE"/>
    <property type="match status" value="1"/>
</dbReference>
<comment type="subcellular location">
    <subcellularLocation>
        <location evidence="1">Cell membrane</location>
        <topology evidence="1">Multi-pass membrane protein</topology>
    </subcellularLocation>
</comment>
<keyword evidence="4 8" id="KW-0812">Transmembrane</keyword>
<dbReference type="RefSeq" id="WP_144068423.1">
    <property type="nucleotide sequence ID" value="NZ_CP041636.1"/>
</dbReference>
<feature type="transmembrane region" description="Helical" evidence="8">
    <location>
        <begin position="243"/>
        <end position="266"/>
    </location>
</feature>
<dbReference type="AlphaFoldDB" id="A0A516H0Z4"/>
<keyword evidence="6 8" id="KW-0472">Membrane</keyword>
<keyword evidence="10" id="KW-1185">Reference proteome</keyword>
<dbReference type="CDD" id="cd06854">
    <property type="entry name" value="GT_WbpL_WbcO_like"/>
    <property type="match status" value="1"/>
</dbReference>
<dbReference type="GO" id="GO:0005886">
    <property type="term" value="C:plasma membrane"/>
    <property type="evidence" value="ECO:0007669"/>
    <property type="project" value="UniProtKB-SubCell"/>
</dbReference>
<sequence length="344" mass="36217">MSGADGNWADNWMIAAAVAAGTGLFVYLLLKPLIGWLHRRAIMDIPNDRSSHVELTPRGGGIATTAGMLLGLAIWITLRPDATAPLVLLGMAVLAMVSWLDDRSGGLPVGVRLGAQAVSVGVVLAMLPMEATVTQGLAPAWLERVVLFFAWMWFTNLFNFMDGINGITGVEMVTIGAGAALVGGISQTGGDVEASGLIVAAAALGFLPWNWGKAKVFLGDVGSIPAGYLLGGLLLALALSGHWAAALILPMYYWVDATYTLLRRLLRGEKVWQAHRSHFYQQGARKLGSHAAVAVRIAALNLLLVVLAVASSLGWQIAVGAIVIAIAATITLCRHFAEPVQPLG</sequence>
<feature type="transmembrane region" description="Helical" evidence="8">
    <location>
        <begin position="82"/>
        <end position="100"/>
    </location>
</feature>
<feature type="transmembrane region" description="Helical" evidence="8">
    <location>
        <begin position="109"/>
        <end position="129"/>
    </location>
</feature>
<dbReference type="GO" id="GO:0046872">
    <property type="term" value="F:metal ion binding"/>
    <property type="evidence" value="ECO:0007669"/>
    <property type="project" value="UniProtKB-KW"/>
</dbReference>
<feature type="transmembrane region" description="Helical" evidence="8">
    <location>
        <begin position="315"/>
        <end position="337"/>
    </location>
</feature>
<accession>A0A516H0Z4</accession>
<proteinExistence type="predicted"/>
<reference evidence="9 10" key="1">
    <citation type="submission" date="2019-07" db="EMBL/GenBank/DDBJ databases">
        <title>Genome sequencing for Ferrovibrio sp. K5.</title>
        <authorList>
            <person name="Park S.-J."/>
        </authorList>
    </citation>
    <scope>NUCLEOTIDE SEQUENCE [LARGE SCALE GENOMIC DNA]</scope>
    <source>
        <strain evidence="9 10">K5</strain>
    </source>
</reference>
<keyword evidence="3 9" id="KW-0808">Transferase</keyword>
<dbReference type="GO" id="GO:0009103">
    <property type="term" value="P:lipopolysaccharide biosynthetic process"/>
    <property type="evidence" value="ECO:0007669"/>
    <property type="project" value="TreeGrafter"/>
</dbReference>
<feature type="transmembrane region" description="Helical" evidence="8">
    <location>
        <begin position="167"/>
        <end position="186"/>
    </location>
</feature>
<evidence type="ECO:0000256" key="1">
    <source>
        <dbReference type="ARBA" id="ARBA00004651"/>
    </source>
</evidence>
<dbReference type="InterPro" id="IPR000715">
    <property type="entry name" value="Glycosyl_transferase_4"/>
</dbReference>
<keyword evidence="2" id="KW-1003">Cell membrane</keyword>
<dbReference type="Proteomes" id="UP000317496">
    <property type="component" value="Chromosome"/>
</dbReference>
<organism evidence="9 10">
    <name type="scientific">Ferrovibrio terrae</name>
    <dbReference type="NCBI Taxonomy" id="2594003"/>
    <lineage>
        <taxon>Bacteria</taxon>
        <taxon>Pseudomonadati</taxon>
        <taxon>Pseudomonadota</taxon>
        <taxon>Alphaproteobacteria</taxon>
        <taxon>Rhodospirillales</taxon>
        <taxon>Rhodospirillaceae</taxon>
        <taxon>Ferrovibrio</taxon>
    </lineage>
</organism>
<dbReference type="Pfam" id="PF00953">
    <property type="entry name" value="Glycos_transf_4"/>
    <property type="match status" value="1"/>
</dbReference>
<feature type="transmembrane region" description="Helical" evidence="8">
    <location>
        <begin position="141"/>
        <end position="160"/>
    </location>
</feature>
<comment type="cofactor">
    <cofactor evidence="7">
        <name>Mg(2+)</name>
        <dbReference type="ChEBI" id="CHEBI:18420"/>
    </cofactor>
</comment>
<keyword evidence="5 8" id="KW-1133">Transmembrane helix</keyword>
<evidence type="ECO:0000256" key="6">
    <source>
        <dbReference type="ARBA" id="ARBA00023136"/>
    </source>
</evidence>
<protein>
    <submittedName>
        <fullName evidence="9">Glycosyltransferase family 4 protein</fullName>
    </submittedName>
</protein>
<feature type="transmembrane region" description="Helical" evidence="8">
    <location>
        <begin position="55"/>
        <end position="76"/>
    </location>
</feature>
<dbReference type="GO" id="GO:0071555">
    <property type="term" value="P:cell wall organization"/>
    <property type="evidence" value="ECO:0007669"/>
    <property type="project" value="TreeGrafter"/>
</dbReference>